<keyword evidence="4" id="KW-1185">Reference proteome</keyword>
<feature type="chain" id="PRO_5020039615" evidence="2">
    <location>
        <begin position="22"/>
        <end position="167"/>
    </location>
</feature>
<reference evidence="3 4" key="1">
    <citation type="journal article" date="2019" name="Commun. Biol.">
        <title>The bagworm genome reveals a unique fibroin gene that provides high tensile strength.</title>
        <authorList>
            <person name="Kono N."/>
            <person name="Nakamura H."/>
            <person name="Ohtoshi R."/>
            <person name="Tomita M."/>
            <person name="Numata K."/>
            <person name="Arakawa K."/>
        </authorList>
    </citation>
    <scope>NUCLEOTIDE SEQUENCE [LARGE SCALE GENOMIC DNA]</scope>
</reference>
<feature type="region of interest" description="Disordered" evidence="1">
    <location>
        <begin position="100"/>
        <end position="137"/>
    </location>
</feature>
<evidence type="ECO:0000313" key="3">
    <source>
        <dbReference type="EMBL" id="GBP30202.1"/>
    </source>
</evidence>
<evidence type="ECO:0000256" key="2">
    <source>
        <dbReference type="SAM" id="SignalP"/>
    </source>
</evidence>
<sequence length="167" mass="19125">MATHGLRLRSLLLLATRSVRRKNVNHQDYHDGISNNEKIEYYSGVFPIVYAKKWISMYNNATSLHKVDGSRWRDITKSPTIRYAQRWIRSISKNCYRSASSEARPRTPGFHLNSLATSESGRTRRRPTTESASYKIYDGRSDSMTDAGVSDGKSFRSARVLRRSFGV</sequence>
<name>A0A4C1UW35_EUMVA</name>
<dbReference type="Proteomes" id="UP000299102">
    <property type="component" value="Unassembled WGS sequence"/>
</dbReference>
<proteinExistence type="predicted"/>
<keyword evidence="2" id="KW-0732">Signal</keyword>
<protein>
    <submittedName>
        <fullName evidence="3">Uncharacterized protein</fullName>
    </submittedName>
</protein>
<gene>
    <name evidence="3" type="ORF">EVAR_94510_1</name>
</gene>
<dbReference type="EMBL" id="BGZK01000230">
    <property type="protein sequence ID" value="GBP30202.1"/>
    <property type="molecule type" value="Genomic_DNA"/>
</dbReference>
<feature type="signal peptide" evidence="2">
    <location>
        <begin position="1"/>
        <end position="21"/>
    </location>
</feature>
<comment type="caution">
    <text evidence="3">The sequence shown here is derived from an EMBL/GenBank/DDBJ whole genome shotgun (WGS) entry which is preliminary data.</text>
</comment>
<accession>A0A4C1UW35</accession>
<evidence type="ECO:0000256" key="1">
    <source>
        <dbReference type="SAM" id="MobiDB-lite"/>
    </source>
</evidence>
<dbReference type="AlphaFoldDB" id="A0A4C1UW35"/>
<evidence type="ECO:0000313" key="4">
    <source>
        <dbReference type="Proteomes" id="UP000299102"/>
    </source>
</evidence>
<organism evidence="3 4">
    <name type="scientific">Eumeta variegata</name>
    <name type="common">Bagworm moth</name>
    <name type="synonym">Eumeta japonica</name>
    <dbReference type="NCBI Taxonomy" id="151549"/>
    <lineage>
        <taxon>Eukaryota</taxon>
        <taxon>Metazoa</taxon>
        <taxon>Ecdysozoa</taxon>
        <taxon>Arthropoda</taxon>
        <taxon>Hexapoda</taxon>
        <taxon>Insecta</taxon>
        <taxon>Pterygota</taxon>
        <taxon>Neoptera</taxon>
        <taxon>Endopterygota</taxon>
        <taxon>Lepidoptera</taxon>
        <taxon>Glossata</taxon>
        <taxon>Ditrysia</taxon>
        <taxon>Tineoidea</taxon>
        <taxon>Psychidae</taxon>
        <taxon>Oiketicinae</taxon>
        <taxon>Eumeta</taxon>
    </lineage>
</organism>